<keyword evidence="3" id="KW-1185">Reference proteome</keyword>
<reference evidence="3" key="1">
    <citation type="submission" date="2016-06" db="EMBL/GenBank/DDBJ databases">
        <title>Parallel loss of symbiosis genes in relatives of nitrogen-fixing non-legume Parasponia.</title>
        <authorList>
            <person name="Van Velzen R."/>
            <person name="Holmer R."/>
            <person name="Bu F."/>
            <person name="Rutten L."/>
            <person name="Van Zeijl A."/>
            <person name="Liu W."/>
            <person name="Santuari L."/>
            <person name="Cao Q."/>
            <person name="Sharma T."/>
            <person name="Shen D."/>
            <person name="Roswanjaya Y."/>
            <person name="Wardhani T."/>
            <person name="Kalhor M.S."/>
            <person name="Jansen J."/>
            <person name="Van den Hoogen J."/>
            <person name="Gungor B."/>
            <person name="Hartog M."/>
            <person name="Hontelez J."/>
            <person name="Verver J."/>
            <person name="Yang W.-C."/>
            <person name="Schijlen E."/>
            <person name="Repin R."/>
            <person name="Schilthuizen M."/>
            <person name="Schranz E."/>
            <person name="Heidstra R."/>
            <person name="Miyata K."/>
            <person name="Fedorova E."/>
            <person name="Kohlen W."/>
            <person name="Bisseling T."/>
            <person name="Smit S."/>
            <person name="Geurts R."/>
        </authorList>
    </citation>
    <scope>NUCLEOTIDE SEQUENCE [LARGE SCALE GENOMIC DNA]</scope>
    <source>
        <strain evidence="3">cv. RG33-2</strain>
    </source>
</reference>
<evidence type="ECO:0000313" key="3">
    <source>
        <dbReference type="Proteomes" id="UP000237000"/>
    </source>
</evidence>
<comment type="caution">
    <text evidence="2">The sequence shown here is derived from an EMBL/GenBank/DDBJ whole genome shotgun (WGS) entry which is preliminary data.</text>
</comment>
<dbReference type="AlphaFoldDB" id="A0A2P5D477"/>
<dbReference type="Proteomes" id="UP000237000">
    <property type="component" value="Unassembled WGS sequence"/>
</dbReference>
<proteinExistence type="predicted"/>
<dbReference type="EMBL" id="JXTC01000298">
    <property type="protein sequence ID" value="PON68119.1"/>
    <property type="molecule type" value="Genomic_DNA"/>
</dbReference>
<feature type="compositionally biased region" description="Polar residues" evidence="1">
    <location>
        <begin position="27"/>
        <end position="41"/>
    </location>
</feature>
<protein>
    <submittedName>
        <fullName evidence="2">Uncharacterized protein</fullName>
    </submittedName>
</protein>
<dbReference type="InParanoid" id="A0A2P5D477"/>
<feature type="region of interest" description="Disordered" evidence="1">
    <location>
        <begin position="21"/>
        <end position="47"/>
    </location>
</feature>
<accession>A0A2P5D477</accession>
<sequence>SLTLQKPKKKTYIYITFKRPPPYCRTSGKTHPSPTAQNDMPSSDEAPAEVLRLPELRNIVDEPKTAVERFATGRRCQAAILGFSNSSRSKLSHGIIYLNSKLFGFNSAIDEQF</sequence>
<evidence type="ECO:0000256" key="1">
    <source>
        <dbReference type="SAM" id="MobiDB-lite"/>
    </source>
</evidence>
<gene>
    <name evidence="2" type="ORF">TorRG33x02_262800</name>
</gene>
<name>A0A2P5D477_TREOI</name>
<feature type="non-terminal residue" evidence="2">
    <location>
        <position position="1"/>
    </location>
</feature>
<evidence type="ECO:0000313" key="2">
    <source>
        <dbReference type="EMBL" id="PON68119.1"/>
    </source>
</evidence>
<organism evidence="2 3">
    <name type="scientific">Trema orientale</name>
    <name type="common">Charcoal tree</name>
    <name type="synonym">Celtis orientalis</name>
    <dbReference type="NCBI Taxonomy" id="63057"/>
    <lineage>
        <taxon>Eukaryota</taxon>
        <taxon>Viridiplantae</taxon>
        <taxon>Streptophyta</taxon>
        <taxon>Embryophyta</taxon>
        <taxon>Tracheophyta</taxon>
        <taxon>Spermatophyta</taxon>
        <taxon>Magnoliopsida</taxon>
        <taxon>eudicotyledons</taxon>
        <taxon>Gunneridae</taxon>
        <taxon>Pentapetalae</taxon>
        <taxon>rosids</taxon>
        <taxon>fabids</taxon>
        <taxon>Rosales</taxon>
        <taxon>Cannabaceae</taxon>
        <taxon>Trema</taxon>
    </lineage>
</organism>